<gene>
    <name evidence="2" type="ORF">MUN79_20080</name>
</gene>
<name>A0A8T9Q7F9_9BACT</name>
<accession>A0A8T9Q7F9</accession>
<organism evidence="2 3">
    <name type="scientific">Hymenobacter cellulosilyticus</name>
    <dbReference type="NCBI Taxonomy" id="2932248"/>
    <lineage>
        <taxon>Bacteria</taxon>
        <taxon>Pseudomonadati</taxon>
        <taxon>Bacteroidota</taxon>
        <taxon>Cytophagia</taxon>
        <taxon>Cytophagales</taxon>
        <taxon>Hymenobacteraceae</taxon>
        <taxon>Hymenobacter</taxon>
    </lineage>
</organism>
<feature type="compositionally biased region" description="Basic and acidic residues" evidence="1">
    <location>
        <begin position="58"/>
        <end position="70"/>
    </location>
</feature>
<evidence type="ECO:0000256" key="1">
    <source>
        <dbReference type="SAM" id="MobiDB-lite"/>
    </source>
</evidence>
<keyword evidence="3" id="KW-1185">Reference proteome</keyword>
<dbReference type="EMBL" id="CP095046">
    <property type="protein sequence ID" value="UOQ70953.1"/>
    <property type="molecule type" value="Genomic_DNA"/>
</dbReference>
<dbReference type="Proteomes" id="UP000831796">
    <property type="component" value="Chromosome"/>
</dbReference>
<evidence type="ECO:0000313" key="2">
    <source>
        <dbReference type="EMBL" id="UOQ70953.1"/>
    </source>
</evidence>
<dbReference type="AlphaFoldDB" id="A0A8T9Q7F9"/>
<evidence type="ECO:0000313" key="3">
    <source>
        <dbReference type="Proteomes" id="UP000831796"/>
    </source>
</evidence>
<feature type="region of interest" description="Disordered" evidence="1">
    <location>
        <begin position="37"/>
        <end position="70"/>
    </location>
</feature>
<reference evidence="2" key="1">
    <citation type="submission" date="2022-04" db="EMBL/GenBank/DDBJ databases">
        <title>Hymenobacter sp. isolated from the air.</title>
        <authorList>
            <person name="Won M."/>
            <person name="Lee C.-M."/>
            <person name="Woen H.-Y."/>
            <person name="Kwon S.-W."/>
        </authorList>
    </citation>
    <scope>NUCLEOTIDE SEQUENCE</scope>
    <source>
        <strain evidence="2">5116S-3</strain>
    </source>
</reference>
<dbReference type="KEGG" id="hcu:MUN79_20080"/>
<evidence type="ECO:0008006" key="4">
    <source>
        <dbReference type="Google" id="ProtNLM"/>
    </source>
</evidence>
<sequence length="375" mass="40845">MFPCKHGAGLLLLAAREPQRFGDLSEPEWLTEWLSKRQTRQTPATAQSVAPPAAETDNAARQKRESQRMERMQHGVQELDRWLTDIVSQGLAQLDRAPATFWEQQAARLVDAQLPGLAAIVRELASLRYSGGLQWPERMLGRLGELYLLTQSFGRLDQLPAGRRADVLQLVGVNVKKEDVLGRQPAVTDTWLVVGLVTTEEERLLVRRAWLWGISTGRYALVLEFSFGGQAFATPLLAFGTYRGGLAFYPGTLPLRAAPAADWEYQGLRTDVLPAGLAPAELLDAYAHALGQQPWLREWPATVAGVVPVLLPDGGLQLLHPASGQALPLHPDSELGWGLLAASGGYPITVFGEWTGQALLPISFTSAAAPVSANL</sequence>
<proteinExistence type="predicted"/>
<dbReference type="RefSeq" id="WP_244674366.1">
    <property type="nucleotide sequence ID" value="NZ_CP095046.1"/>
</dbReference>
<protein>
    <recommendedName>
        <fullName evidence="4">SWIM zinc finger family protein</fullName>
    </recommendedName>
</protein>